<keyword evidence="1" id="KW-0472">Membrane</keyword>
<evidence type="ECO:0000313" key="3">
    <source>
        <dbReference type="Proteomes" id="UP000642829"/>
    </source>
</evidence>
<reference evidence="2" key="1">
    <citation type="journal article" date="2014" name="Int. J. Syst. Evol. Microbiol.">
        <title>Complete genome sequence of Corynebacterium casei LMG S-19264T (=DSM 44701T), isolated from a smear-ripened cheese.</title>
        <authorList>
            <consortium name="US DOE Joint Genome Institute (JGI-PGF)"/>
            <person name="Walter F."/>
            <person name="Albersmeier A."/>
            <person name="Kalinowski J."/>
            <person name="Ruckert C."/>
        </authorList>
    </citation>
    <scope>NUCLEOTIDE SEQUENCE</scope>
    <source>
        <strain evidence="2">KCTC 12870</strain>
    </source>
</reference>
<feature type="transmembrane region" description="Helical" evidence="1">
    <location>
        <begin position="68"/>
        <end position="88"/>
    </location>
</feature>
<accession>A0A8J3GED3</accession>
<reference evidence="2" key="2">
    <citation type="submission" date="2020-09" db="EMBL/GenBank/DDBJ databases">
        <authorList>
            <person name="Sun Q."/>
            <person name="Kim S."/>
        </authorList>
    </citation>
    <scope>NUCLEOTIDE SEQUENCE</scope>
    <source>
        <strain evidence="2">KCTC 12870</strain>
    </source>
</reference>
<evidence type="ECO:0000313" key="2">
    <source>
        <dbReference type="EMBL" id="GHC02533.1"/>
    </source>
</evidence>
<name>A0A8J3GED3_9BACT</name>
<feature type="transmembrane region" description="Helical" evidence="1">
    <location>
        <begin position="24"/>
        <end position="47"/>
    </location>
</feature>
<sequence length="155" mass="17729">MHRQKLFQQAFDEQGANGDDFGMLLIYLVPFIMLIDIAQLLVAERFIGMKQIRSGQHPLESDRRPPNWAIAIWITGLCILWLYMILLVFDPRGALQGGLMFFVSLSGFALRRMAGLKWALVLMTIETAIRLGLLANMLMVVFFFDGRLLPASYYQ</sequence>
<dbReference type="RefSeq" id="WP_189514440.1">
    <property type="nucleotide sequence ID" value="NZ_BMXG01000010.1"/>
</dbReference>
<organism evidence="2 3">
    <name type="scientific">Cerasicoccus arenae</name>
    <dbReference type="NCBI Taxonomy" id="424488"/>
    <lineage>
        <taxon>Bacteria</taxon>
        <taxon>Pseudomonadati</taxon>
        <taxon>Verrucomicrobiota</taxon>
        <taxon>Opitutia</taxon>
        <taxon>Puniceicoccales</taxon>
        <taxon>Cerasicoccaceae</taxon>
        <taxon>Cerasicoccus</taxon>
    </lineage>
</organism>
<feature type="transmembrane region" description="Helical" evidence="1">
    <location>
        <begin position="118"/>
        <end position="144"/>
    </location>
</feature>
<proteinExistence type="predicted"/>
<dbReference type="AlphaFoldDB" id="A0A8J3GED3"/>
<dbReference type="Proteomes" id="UP000642829">
    <property type="component" value="Unassembled WGS sequence"/>
</dbReference>
<keyword evidence="1" id="KW-0812">Transmembrane</keyword>
<dbReference type="EMBL" id="BMXG01000010">
    <property type="protein sequence ID" value="GHC02533.1"/>
    <property type="molecule type" value="Genomic_DNA"/>
</dbReference>
<gene>
    <name evidence="2" type="ORF">GCM10007047_18880</name>
</gene>
<keyword evidence="3" id="KW-1185">Reference proteome</keyword>
<evidence type="ECO:0000256" key="1">
    <source>
        <dbReference type="SAM" id="Phobius"/>
    </source>
</evidence>
<protein>
    <submittedName>
        <fullName evidence="2">Uncharacterized protein</fullName>
    </submittedName>
</protein>
<keyword evidence="1" id="KW-1133">Transmembrane helix</keyword>
<comment type="caution">
    <text evidence="2">The sequence shown here is derived from an EMBL/GenBank/DDBJ whole genome shotgun (WGS) entry which is preliminary data.</text>
</comment>